<comment type="function">
    <text evidence="15">Multifunctional enzyme that catalyzes the SAM-dependent methylations of uroporphyrinogen III at position C-2 and C-7 to form precorrin-2 via precorrin-1. Then it catalyzes the NAD-dependent ring dehydrogenation of precorrin-2 to yield sirohydrochlorin. Finally, it catalyzes the ferrochelation of sirohydrochlorin to yield siroheme.</text>
</comment>
<feature type="domain" description="Sirohaem synthase dimerisation" evidence="20">
    <location>
        <begin position="151"/>
        <end position="206"/>
    </location>
</feature>
<feature type="domain" description="Tetrapyrrole methylase" evidence="19">
    <location>
        <begin position="219"/>
        <end position="428"/>
    </location>
</feature>
<dbReference type="PANTHER" id="PTHR45790">
    <property type="entry name" value="SIROHEME SYNTHASE-RELATED"/>
    <property type="match status" value="1"/>
</dbReference>
<evidence type="ECO:0000256" key="15">
    <source>
        <dbReference type="HAMAP-Rule" id="MF_01646"/>
    </source>
</evidence>
<feature type="active site" description="Proton acceptor" evidence="15 16">
    <location>
        <position position="249"/>
    </location>
</feature>
<dbReference type="InterPro" id="IPR037115">
    <property type="entry name" value="Sirohaem_synt_dimer_dom_sf"/>
</dbReference>
<feature type="binding site" evidence="15">
    <location>
        <position position="307"/>
    </location>
    <ligand>
        <name>S-adenosyl-L-methionine</name>
        <dbReference type="ChEBI" id="CHEBI:59789"/>
    </ligand>
</feature>
<keyword evidence="10 15" id="KW-0627">Porphyrin biosynthesis</keyword>
<keyword evidence="7 15" id="KW-0560">Oxidoreductase</keyword>
<dbReference type="PROSITE" id="PS00840">
    <property type="entry name" value="SUMT_2"/>
    <property type="match status" value="1"/>
</dbReference>
<feature type="binding site" evidence="15">
    <location>
        <position position="384"/>
    </location>
    <ligand>
        <name>S-adenosyl-L-methionine</name>
        <dbReference type="ChEBI" id="CHEBI:59789"/>
    </ligand>
</feature>
<feature type="binding site" evidence="15">
    <location>
        <position position="413"/>
    </location>
    <ligand>
        <name>S-adenosyl-L-methionine</name>
        <dbReference type="ChEBI" id="CHEBI:59789"/>
    </ligand>
</feature>
<keyword evidence="4 15" id="KW-0489">Methyltransferase</keyword>
<dbReference type="EC" id="1.3.1.76" evidence="15"/>
<dbReference type="InterPro" id="IPR006367">
    <property type="entry name" value="Sirohaem_synthase_N"/>
</dbReference>
<keyword evidence="11 15" id="KW-0511">Multifunctional enzyme</keyword>
<organism evidence="22 23">
    <name type="scientific">Guyparkeria halophila</name>
    <dbReference type="NCBI Taxonomy" id="47960"/>
    <lineage>
        <taxon>Bacteria</taxon>
        <taxon>Pseudomonadati</taxon>
        <taxon>Pseudomonadota</taxon>
        <taxon>Gammaproteobacteria</taxon>
        <taxon>Chromatiales</taxon>
        <taxon>Thioalkalibacteraceae</taxon>
        <taxon>Guyparkeria</taxon>
    </lineage>
</organism>
<proteinExistence type="inferred from homology"/>
<evidence type="ECO:0000259" key="19">
    <source>
        <dbReference type="Pfam" id="PF00590"/>
    </source>
</evidence>
<evidence type="ECO:0000256" key="5">
    <source>
        <dbReference type="ARBA" id="ARBA00022679"/>
    </source>
</evidence>
<feature type="region of interest" description="Precorrin-2 dehydrogenase / sirohydrochlorin ferrochelatase" evidence="15">
    <location>
        <begin position="1"/>
        <end position="203"/>
    </location>
</feature>
<dbReference type="InterPro" id="IPR036291">
    <property type="entry name" value="NAD(P)-bd_dom_sf"/>
</dbReference>
<comment type="pathway">
    <text evidence="12 15">Porphyrin-containing compound metabolism; siroheme biosynthesis; precorrin-2 from uroporphyrinogen III: step 1/1.</text>
</comment>
<gene>
    <name evidence="22" type="primary">cobA</name>
    <name evidence="15" type="synonym">cysG</name>
    <name evidence="22" type="ORF">GM160_08215</name>
</gene>
<reference evidence="22 23" key="1">
    <citation type="submission" date="2019-11" db="EMBL/GenBank/DDBJ databases">
        <authorList>
            <person name="Zhang J."/>
            <person name="Sun C."/>
        </authorList>
    </citation>
    <scope>NUCLEOTIDE SEQUENCE [LARGE SCALE GENOMIC DNA]</scope>
    <source>
        <strain evidence="23">sp2</strain>
    </source>
</reference>
<comment type="pathway">
    <text evidence="15">Porphyrin-containing compound metabolism; siroheme biosynthesis; siroheme from sirohydrochlorin: step 1/1.</text>
</comment>
<comment type="similarity">
    <text evidence="15">In the C-terminal section; belongs to the precorrin methyltransferase family.</text>
</comment>
<dbReference type="PIRSF" id="PIRSF036426">
    <property type="entry name" value="Sirohaem_synth"/>
    <property type="match status" value="1"/>
</dbReference>
<dbReference type="InterPro" id="IPR012409">
    <property type="entry name" value="Sirohaem_synth"/>
</dbReference>
<dbReference type="EMBL" id="CP046415">
    <property type="protein sequence ID" value="QGT78880.1"/>
    <property type="molecule type" value="Genomic_DNA"/>
</dbReference>
<sequence>MDQLPIFMNLHGKPCLVVGGGAVAARKADLMRAAGARVTVVSPMITGETRRMVDDGRLTWQEAVFDPAMVVGNRLVIAATDEPQVNHSVFDACEARGIPVNVADEPDLCNFILPGIVDRSPVTIALSTGGRSPVLARLMRARLETLIPAGFGRLADLLGRYRQRAKDRILGLETRKRFWEDVIDGPIGNLVLAGKDREAEDKLAGLLDDREAPTDTGEVYLIGAGPGDPDLLTFRALRLLQKADVVVYDRLVAPAIVDLARREAERIYVGKRAGNHSCSQGDISGLLRDLAAEGKRVARLKGGDPFIFGRGGEEIEVLAESGVPFQVVPGITAASGCASYAGIPLTHRDHAQSVRFITGHRRGDGLDLDWKNLVEGGDTLVFYMGLGNAREICSQLIAHGMPANRAAGLVEHGTTSRQQVHVGTLTTLPDRIAAAQSPALLIVGDVVGLHSRLAWFEGSAGADPSFLSGSPDDSRPVPVRSAA</sequence>
<evidence type="ECO:0000256" key="13">
    <source>
        <dbReference type="ARBA" id="ARBA00047561"/>
    </source>
</evidence>
<dbReference type="SUPFAM" id="SSF51735">
    <property type="entry name" value="NAD(P)-binding Rossmann-fold domains"/>
    <property type="match status" value="1"/>
</dbReference>
<dbReference type="InterPro" id="IPR035996">
    <property type="entry name" value="4pyrrol_Methylase_sf"/>
</dbReference>
<dbReference type="GO" id="GO:0004851">
    <property type="term" value="F:uroporphyrin-III C-methyltransferase activity"/>
    <property type="evidence" value="ECO:0007669"/>
    <property type="project" value="UniProtKB-UniRule"/>
</dbReference>
<dbReference type="EC" id="2.1.1.107" evidence="15"/>
<comment type="caution">
    <text evidence="15">Lacks conserved residue(s) required for the propagation of feature annotation.</text>
</comment>
<feature type="domain" description="Siroheme synthase central" evidence="21">
    <location>
        <begin position="120"/>
        <end position="144"/>
    </location>
</feature>
<evidence type="ECO:0000259" key="20">
    <source>
        <dbReference type="Pfam" id="PF10414"/>
    </source>
</evidence>
<evidence type="ECO:0000256" key="1">
    <source>
        <dbReference type="ARBA" id="ARBA00005010"/>
    </source>
</evidence>
<dbReference type="Gene3D" id="1.10.8.210">
    <property type="entry name" value="Sirohaem synthase, dimerisation domain"/>
    <property type="match status" value="1"/>
</dbReference>
<dbReference type="FunFam" id="3.30.950.10:FF:000001">
    <property type="entry name" value="Siroheme synthase"/>
    <property type="match status" value="1"/>
</dbReference>
<evidence type="ECO:0000259" key="21">
    <source>
        <dbReference type="Pfam" id="PF14824"/>
    </source>
</evidence>
<dbReference type="UniPathway" id="UPA00148">
    <property type="reaction ID" value="UER00211"/>
</dbReference>
<dbReference type="Gene3D" id="3.30.950.10">
    <property type="entry name" value="Methyltransferase, Cobalt-precorrin-4 Transmethylase, Domain 2"/>
    <property type="match status" value="1"/>
</dbReference>
<evidence type="ECO:0000256" key="7">
    <source>
        <dbReference type="ARBA" id="ARBA00023002"/>
    </source>
</evidence>
<evidence type="ECO:0000256" key="18">
    <source>
        <dbReference type="SAM" id="MobiDB-lite"/>
    </source>
</evidence>
<keyword evidence="6 15" id="KW-0949">S-adenosyl-L-methionine</keyword>
<comment type="similarity">
    <text evidence="15">In the N-terminal section; belongs to the precorrin-2 dehydrogenase / sirohydrochlorin ferrochelatase family.</text>
</comment>
<name>A0A6I6CZM1_9GAMM</name>
<feature type="binding site" evidence="15">
    <location>
        <begin position="22"/>
        <end position="23"/>
    </location>
    <ligand>
        <name>NAD(+)</name>
        <dbReference type="ChEBI" id="CHEBI:57540"/>
    </ligand>
</feature>
<feature type="binding site" evidence="15">
    <location>
        <begin position="43"/>
        <end position="44"/>
    </location>
    <ligand>
        <name>NAD(+)</name>
        <dbReference type="ChEBI" id="CHEBI:57540"/>
    </ligand>
</feature>
<dbReference type="CDD" id="cd11642">
    <property type="entry name" value="SUMT"/>
    <property type="match status" value="1"/>
</dbReference>
<dbReference type="PANTHER" id="PTHR45790:SF1">
    <property type="entry name" value="SIROHEME SYNTHASE"/>
    <property type="match status" value="1"/>
</dbReference>
<keyword evidence="5 15" id="KW-0808">Transferase</keyword>
<dbReference type="FunFam" id="3.40.1010.10:FF:000001">
    <property type="entry name" value="Siroheme synthase"/>
    <property type="match status" value="1"/>
</dbReference>
<dbReference type="InterPro" id="IPR000878">
    <property type="entry name" value="4pyrrol_Mease"/>
</dbReference>
<evidence type="ECO:0000256" key="16">
    <source>
        <dbReference type="PIRSR" id="PIRSR036426-1"/>
    </source>
</evidence>
<evidence type="ECO:0000256" key="10">
    <source>
        <dbReference type="ARBA" id="ARBA00023244"/>
    </source>
</evidence>
<dbReference type="InterPro" id="IPR014776">
    <property type="entry name" value="4pyrrole_Mease_sub2"/>
</dbReference>
<dbReference type="InterPro" id="IPR028281">
    <property type="entry name" value="Sirohaem_synthase_central"/>
</dbReference>
<feature type="binding site" evidence="15">
    <location>
        <begin position="332"/>
        <end position="333"/>
    </location>
    <ligand>
        <name>S-adenosyl-L-methionine</name>
        <dbReference type="ChEBI" id="CHEBI:59789"/>
    </ligand>
</feature>
<comment type="pathway">
    <text evidence="15">Cofactor biosynthesis; adenosylcobalamin biosynthesis; sirohydrochlorin from precorrin-2: step 1/1.</text>
</comment>
<dbReference type="GO" id="GO:0009236">
    <property type="term" value="P:cobalamin biosynthetic process"/>
    <property type="evidence" value="ECO:0007669"/>
    <property type="project" value="UniProtKB-UniRule"/>
</dbReference>
<evidence type="ECO:0000256" key="9">
    <source>
        <dbReference type="ARBA" id="ARBA00023239"/>
    </source>
</evidence>
<keyword evidence="23" id="KW-1185">Reference proteome</keyword>
<evidence type="ECO:0000256" key="6">
    <source>
        <dbReference type="ARBA" id="ARBA00022691"/>
    </source>
</evidence>
<dbReference type="Pfam" id="PF00590">
    <property type="entry name" value="TP_methylase"/>
    <property type="match status" value="1"/>
</dbReference>
<evidence type="ECO:0000256" key="11">
    <source>
        <dbReference type="ARBA" id="ARBA00023268"/>
    </source>
</evidence>
<dbReference type="Proteomes" id="UP000427716">
    <property type="component" value="Chromosome"/>
</dbReference>
<evidence type="ECO:0000256" key="14">
    <source>
        <dbReference type="ARBA" id="ARBA00060548"/>
    </source>
</evidence>
<dbReference type="NCBIfam" id="TIGR01470">
    <property type="entry name" value="cysG_Nterm"/>
    <property type="match status" value="1"/>
</dbReference>
<keyword evidence="8 15" id="KW-0520">NAD</keyword>
<comment type="catalytic activity">
    <reaction evidence="15">
        <text>siroheme + 2 H(+) = sirohydrochlorin + Fe(2+)</text>
        <dbReference type="Rhea" id="RHEA:24360"/>
        <dbReference type="ChEBI" id="CHEBI:15378"/>
        <dbReference type="ChEBI" id="CHEBI:29033"/>
        <dbReference type="ChEBI" id="CHEBI:58351"/>
        <dbReference type="ChEBI" id="CHEBI:60052"/>
        <dbReference type="EC" id="4.99.1.4"/>
    </reaction>
</comment>
<dbReference type="InterPro" id="IPR014777">
    <property type="entry name" value="4pyrrole_Mease_sub1"/>
</dbReference>
<dbReference type="Gene3D" id="3.40.50.720">
    <property type="entry name" value="NAD(P)-binding Rossmann-like Domain"/>
    <property type="match status" value="1"/>
</dbReference>
<dbReference type="InterPro" id="IPR050161">
    <property type="entry name" value="Siro_Cobalamin_biosynth"/>
</dbReference>
<dbReference type="Pfam" id="PF14824">
    <property type="entry name" value="Sirohm_synth_M"/>
    <property type="match status" value="1"/>
</dbReference>
<comment type="catalytic activity">
    <reaction evidence="15">
        <text>uroporphyrinogen III + 2 S-adenosyl-L-methionine = precorrin-2 + 2 S-adenosyl-L-homocysteine + H(+)</text>
        <dbReference type="Rhea" id="RHEA:32459"/>
        <dbReference type="ChEBI" id="CHEBI:15378"/>
        <dbReference type="ChEBI" id="CHEBI:57308"/>
        <dbReference type="ChEBI" id="CHEBI:57856"/>
        <dbReference type="ChEBI" id="CHEBI:58827"/>
        <dbReference type="ChEBI" id="CHEBI:59789"/>
        <dbReference type="EC" id="2.1.1.107"/>
    </reaction>
</comment>
<evidence type="ECO:0000313" key="22">
    <source>
        <dbReference type="EMBL" id="QGT78880.1"/>
    </source>
</evidence>
<dbReference type="Pfam" id="PF13241">
    <property type="entry name" value="NAD_binding_7"/>
    <property type="match status" value="1"/>
</dbReference>
<evidence type="ECO:0000256" key="4">
    <source>
        <dbReference type="ARBA" id="ARBA00022603"/>
    </source>
</evidence>
<dbReference type="AlphaFoldDB" id="A0A6I6CZM1"/>
<evidence type="ECO:0000256" key="12">
    <source>
        <dbReference type="ARBA" id="ARBA00025705"/>
    </source>
</evidence>
<dbReference type="GO" id="GO:0019354">
    <property type="term" value="P:siroheme biosynthetic process"/>
    <property type="evidence" value="ECO:0007669"/>
    <property type="project" value="UniProtKB-UniRule"/>
</dbReference>
<dbReference type="SUPFAM" id="SSF75615">
    <property type="entry name" value="Siroheme synthase middle domains-like"/>
    <property type="match status" value="1"/>
</dbReference>
<dbReference type="GO" id="GO:0051266">
    <property type="term" value="F:sirohydrochlorin ferrochelatase activity"/>
    <property type="evidence" value="ECO:0007669"/>
    <property type="project" value="UniProtKB-EC"/>
</dbReference>
<feature type="region of interest" description="Disordered" evidence="18">
    <location>
        <begin position="464"/>
        <end position="483"/>
    </location>
</feature>
<evidence type="ECO:0000256" key="3">
    <source>
        <dbReference type="ARBA" id="ARBA00022573"/>
    </source>
</evidence>
<dbReference type="NCBIfam" id="NF004790">
    <property type="entry name" value="PRK06136.1"/>
    <property type="match status" value="1"/>
</dbReference>
<evidence type="ECO:0000256" key="8">
    <source>
        <dbReference type="ARBA" id="ARBA00023027"/>
    </source>
</evidence>
<feature type="binding site" evidence="15">
    <location>
        <begin position="302"/>
        <end position="304"/>
    </location>
    <ligand>
        <name>S-adenosyl-L-methionine</name>
        <dbReference type="ChEBI" id="CHEBI:59789"/>
    </ligand>
</feature>
<dbReference type="GO" id="GO:0032259">
    <property type="term" value="P:methylation"/>
    <property type="evidence" value="ECO:0007669"/>
    <property type="project" value="UniProtKB-KW"/>
</dbReference>
<dbReference type="GO" id="GO:0051287">
    <property type="term" value="F:NAD binding"/>
    <property type="evidence" value="ECO:0007669"/>
    <property type="project" value="InterPro"/>
</dbReference>
<comment type="pathway">
    <text evidence="14 15">Cofactor biosynthesis; adenosylcobalamin biosynthesis; precorrin-2 from uroporphyrinogen III: step 1/1.</text>
</comment>
<dbReference type="InterPro" id="IPR019478">
    <property type="entry name" value="Sirohaem_synthase_dimer_dom"/>
</dbReference>
<dbReference type="SUPFAM" id="SSF53790">
    <property type="entry name" value="Tetrapyrrole methylase"/>
    <property type="match status" value="1"/>
</dbReference>
<dbReference type="GO" id="GO:0043115">
    <property type="term" value="F:precorrin-2 dehydrogenase activity"/>
    <property type="evidence" value="ECO:0007669"/>
    <property type="project" value="UniProtKB-UniRule"/>
</dbReference>
<comment type="catalytic activity">
    <reaction evidence="13 15">
        <text>precorrin-2 + NAD(+) = sirohydrochlorin + NADH + 2 H(+)</text>
        <dbReference type="Rhea" id="RHEA:15613"/>
        <dbReference type="ChEBI" id="CHEBI:15378"/>
        <dbReference type="ChEBI" id="CHEBI:57540"/>
        <dbReference type="ChEBI" id="CHEBI:57945"/>
        <dbReference type="ChEBI" id="CHEBI:58351"/>
        <dbReference type="ChEBI" id="CHEBI:58827"/>
        <dbReference type="EC" id="1.3.1.76"/>
    </reaction>
</comment>
<protein>
    <recommendedName>
        <fullName evidence="15">Siroheme synthase</fullName>
    </recommendedName>
    <domain>
        <recommendedName>
            <fullName evidence="15">Uroporphyrinogen-III C-methyltransferase</fullName>
            <shortName evidence="15">Urogen III methylase</shortName>
            <ecNumber evidence="15">2.1.1.107</ecNumber>
        </recommendedName>
        <alternativeName>
            <fullName evidence="15">SUMT</fullName>
        </alternativeName>
        <alternativeName>
            <fullName evidence="15">Uroporphyrinogen III methylase</fullName>
            <shortName evidence="15">UROM</shortName>
        </alternativeName>
    </domain>
    <domain>
        <recommendedName>
            <fullName evidence="15">Precorrin-2 dehydrogenase</fullName>
            <ecNumber evidence="15">1.3.1.76</ecNumber>
        </recommendedName>
    </domain>
    <domain>
        <recommendedName>
            <fullName evidence="15">Sirohydrochlorin ferrochelatase</fullName>
            <ecNumber evidence="15">4.99.1.4</ecNumber>
        </recommendedName>
    </domain>
</protein>
<dbReference type="Gene3D" id="3.30.160.110">
    <property type="entry name" value="Siroheme synthase, domain 2"/>
    <property type="match status" value="1"/>
</dbReference>
<feature type="region of interest" description="Uroporphyrinogen-III C-methyltransferase" evidence="15">
    <location>
        <begin position="217"/>
        <end position="483"/>
    </location>
</feature>
<dbReference type="InterPro" id="IPR006366">
    <property type="entry name" value="CobA/CysG_C"/>
</dbReference>
<dbReference type="NCBIfam" id="TIGR01469">
    <property type="entry name" value="cobA_cysG_Cterm"/>
    <property type="match status" value="1"/>
</dbReference>
<keyword evidence="3 15" id="KW-0169">Cobalamin biosynthesis</keyword>
<dbReference type="NCBIfam" id="NF007922">
    <property type="entry name" value="PRK10637.1"/>
    <property type="match status" value="1"/>
</dbReference>
<dbReference type="KEGG" id="ghl:GM160_08215"/>
<dbReference type="Pfam" id="PF10414">
    <property type="entry name" value="CysG_dimeriser"/>
    <property type="match status" value="1"/>
</dbReference>
<comment type="similarity">
    <text evidence="2 17">Belongs to the precorrin methyltransferase family.</text>
</comment>
<keyword evidence="9 15" id="KW-0456">Lyase</keyword>
<dbReference type="InterPro" id="IPR003043">
    <property type="entry name" value="Uropor_MeTrfase_CS"/>
</dbReference>
<comment type="pathway">
    <text evidence="1 15">Porphyrin-containing compound metabolism; siroheme biosynthesis; sirohydrochlorin from precorrin-2: step 1/1.</text>
</comment>
<dbReference type="EC" id="4.99.1.4" evidence="15"/>
<feature type="active site" description="Proton donor" evidence="15 16">
    <location>
        <position position="271"/>
    </location>
</feature>
<dbReference type="RefSeq" id="WP_156574471.1">
    <property type="nucleotide sequence ID" value="NZ_CP046415.1"/>
</dbReference>
<dbReference type="UniPathway" id="UPA00262">
    <property type="reaction ID" value="UER00211"/>
</dbReference>
<dbReference type="Gene3D" id="3.40.1010.10">
    <property type="entry name" value="Cobalt-precorrin-4 Transmethylase, Domain 1"/>
    <property type="match status" value="1"/>
</dbReference>
<accession>A0A6I6CZM1</accession>
<feature type="binding site" evidence="15">
    <location>
        <position position="226"/>
    </location>
    <ligand>
        <name>S-adenosyl-L-methionine</name>
        <dbReference type="ChEBI" id="CHEBI:59789"/>
    </ligand>
</feature>
<dbReference type="HAMAP" id="MF_01646">
    <property type="entry name" value="Siroheme_synth"/>
    <property type="match status" value="1"/>
</dbReference>
<evidence type="ECO:0000256" key="2">
    <source>
        <dbReference type="ARBA" id="ARBA00005879"/>
    </source>
</evidence>
<evidence type="ECO:0000313" key="23">
    <source>
        <dbReference type="Proteomes" id="UP000427716"/>
    </source>
</evidence>
<evidence type="ECO:0000256" key="17">
    <source>
        <dbReference type="RuleBase" id="RU003960"/>
    </source>
</evidence>